<name>A0ABW5XHP8_9MICO</name>
<protein>
    <submittedName>
        <fullName evidence="2">DUF3180 domain-containing protein</fullName>
    </submittedName>
</protein>
<keyword evidence="1" id="KW-1133">Transmembrane helix</keyword>
<keyword evidence="3" id="KW-1185">Reference proteome</keyword>
<proteinExistence type="predicted"/>
<feature type="transmembrane region" description="Helical" evidence="1">
    <location>
        <begin position="75"/>
        <end position="96"/>
    </location>
</feature>
<dbReference type="EMBL" id="JBHUOP010000006">
    <property type="protein sequence ID" value="MFD2841500.1"/>
    <property type="molecule type" value="Genomic_DNA"/>
</dbReference>
<gene>
    <name evidence="2" type="ORF">ACFSYH_13115</name>
</gene>
<dbReference type="Pfam" id="PF11377">
    <property type="entry name" value="DUF3180"/>
    <property type="match status" value="1"/>
</dbReference>
<keyword evidence="1" id="KW-0472">Membrane</keyword>
<feature type="transmembrane region" description="Helical" evidence="1">
    <location>
        <begin position="41"/>
        <end position="63"/>
    </location>
</feature>
<organism evidence="2 3">
    <name type="scientific">Populibacterium corticicola</name>
    <dbReference type="NCBI Taxonomy" id="1812826"/>
    <lineage>
        <taxon>Bacteria</taxon>
        <taxon>Bacillati</taxon>
        <taxon>Actinomycetota</taxon>
        <taxon>Actinomycetes</taxon>
        <taxon>Micrococcales</taxon>
        <taxon>Jonesiaceae</taxon>
        <taxon>Populibacterium</taxon>
    </lineage>
</organism>
<dbReference type="InterPro" id="IPR021517">
    <property type="entry name" value="DUF3180"/>
</dbReference>
<evidence type="ECO:0000313" key="2">
    <source>
        <dbReference type="EMBL" id="MFD2841500.1"/>
    </source>
</evidence>
<accession>A0ABW5XHP8</accession>
<dbReference type="RefSeq" id="WP_377467551.1">
    <property type="nucleotide sequence ID" value="NZ_JBHUOP010000006.1"/>
</dbReference>
<comment type="caution">
    <text evidence="2">The sequence shown here is derived from an EMBL/GenBank/DDBJ whole genome shotgun (WGS) entry which is preliminary data.</text>
</comment>
<sequence length="158" mass="16614">MTRTTITQLVVVFLIALTLAWSVLRLLVHQGIHLGVVNWPQIFACLVLAGLVTWGGLSVRAYIAGKKPNLSGLAAARIAVFAKACSLGGMIFMGWYGAQVLLALENISVESQQSRALWAGAAAVSALIMTVCAMIAERNCQIPPSEPEEAQGPAGSPA</sequence>
<evidence type="ECO:0000313" key="3">
    <source>
        <dbReference type="Proteomes" id="UP001597391"/>
    </source>
</evidence>
<keyword evidence="1" id="KW-0812">Transmembrane</keyword>
<evidence type="ECO:0000256" key="1">
    <source>
        <dbReference type="SAM" id="Phobius"/>
    </source>
</evidence>
<dbReference type="Proteomes" id="UP001597391">
    <property type="component" value="Unassembled WGS sequence"/>
</dbReference>
<feature type="transmembrane region" description="Helical" evidence="1">
    <location>
        <begin position="116"/>
        <end position="136"/>
    </location>
</feature>
<reference evidence="3" key="1">
    <citation type="journal article" date="2019" name="Int. J. Syst. Evol. Microbiol.">
        <title>The Global Catalogue of Microorganisms (GCM) 10K type strain sequencing project: providing services to taxonomists for standard genome sequencing and annotation.</title>
        <authorList>
            <consortium name="The Broad Institute Genomics Platform"/>
            <consortium name="The Broad Institute Genome Sequencing Center for Infectious Disease"/>
            <person name="Wu L."/>
            <person name="Ma J."/>
        </authorList>
    </citation>
    <scope>NUCLEOTIDE SEQUENCE [LARGE SCALE GENOMIC DNA]</scope>
    <source>
        <strain evidence="3">KCTC 33576</strain>
    </source>
</reference>